<feature type="transmembrane region" description="Helical" evidence="7">
    <location>
        <begin position="7"/>
        <end position="28"/>
    </location>
</feature>
<keyword evidence="3 9" id="KW-0808">Transferase</keyword>
<feature type="transmembrane region" description="Helical" evidence="7">
    <location>
        <begin position="197"/>
        <end position="215"/>
    </location>
</feature>
<feature type="transmembrane region" description="Helical" evidence="7">
    <location>
        <begin position="63"/>
        <end position="84"/>
    </location>
</feature>
<dbReference type="InterPro" id="IPR004358">
    <property type="entry name" value="Sig_transdc_His_kin-like_C"/>
</dbReference>
<dbReference type="PROSITE" id="PS50109">
    <property type="entry name" value="HIS_KIN"/>
    <property type="match status" value="1"/>
</dbReference>
<evidence type="ECO:0000256" key="5">
    <source>
        <dbReference type="ARBA" id="ARBA00022777"/>
    </source>
</evidence>
<proteinExistence type="predicted"/>
<dbReference type="RefSeq" id="WP_341672943.1">
    <property type="nucleotide sequence ID" value="NZ_JBBYHV010000001.1"/>
</dbReference>
<evidence type="ECO:0000256" key="6">
    <source>
        <dbReference type="ARBA" id="ARBA00022840"/>
    </source>
</evidence>
<comment type="catalytic activity">
    <reaction evidence="1">
        <text>ATP + protein L-histidine = ADP + protein N-phospho-L-histidine.</text>
        <dbReference type="EC" id="2.7.13.3"/>
    </reaction>
</comment>
<dbReference type="Pfam" id="PF02518">
    <property type="entry name" value="HATPase_c"/>
    <property type="match status" value="1"/>
</dbReference>
<dbReference type="InterPro" id="IPR036890">
    <property type="entry name" value="HATPase_C_sf"/>
</dbReference>
<dbReference type="InterPro" id="IPR029016">
    <property type="entry name" value="GAF-like_dom_sf"/>
</dbReference>
<protein>
    <recommendedName>
        <fullName evidence="2">histidine kinase</fullName>
        <ecNumber evidence="2">2.7.13.3</ecNumber>
    </recommendedName>
</protein>
<dbReference type="EMBL" id="JBBYHV010000001">
    <property type="protein sequence ID" value="MEL1250424.1"/>
    <property type="molecule type" value="Genomic_DNA"/>
</dbReference>
<dbReference type="Gene3D" id="3.30.450.40">
    <property type="match status" value="1"/>
</dbReference>
<evidence type="ECO:0000256" key="3">
    <source>
        <dbReference type="ARBA" id="ARBA00022679"/>
    </source>
</evidence>
<dbReference type="PRINTS" id="PR00344">
    <property type="entry name" value="BCTRLSENSOR"/>
</dbReference>
<evidence type="ECO:0000256" key="7">
    <source>
        <dbReference type="SAM" id="Phobius"/>
    </source>
</evidence>
<organism evidence="9 10">
    <name type="scientific">Aurantiacibacter gilvus</name>
    <dbReference type="NCBI Taxonomy" id="3139141"/>
    <lineage>
        <taxon>Bacteria</taxon>
        <taxon>Pseudomonadati</taxon>
        <taxon>Pseudomonadota</taxon>
        <taxon>Alphaproteobacteria</taxon>
        <taxon>Sphingomonadales</taxon>
        <taxon>Erythrobacteraceae</taxon>
        <taxon>Aurantiacibacter</taxon>
    </lineage>
</organism>
<evidence type="ECO:0000256" key="2">
    <source>
        <dbReference type="ARBA" id="ARBA00012438"/>
    </source>
</evidence>
<comment type="caution">
    <text evidence="9">The sequence shown here is derived from an EMBL/GenBank/DDBJ whole genome shotgun (WGS) entry which is preliminary data.</text>
</comment>
<keyword evidence="5 9" id="KW-0418">Kinase</keyword>
<dbReference type="PANTHER" id="PTHR44936:SF10">
    <property type="entry name" value="SENSOR PROTEIN RSTB"/>
    <property type="match status" value="1"/>
</dbReference>
<feature type="transmembrane region" description="Helical" evidence="7">
    <location>
        <begin position="130"/>
        <end position="154"/>
    </location>
</feature>
<accession>A0ABU9IDC0</accession>
<evidence type="ECO:0000313" key="9">
    <source>
        <dbReference type="EMBL" id="MEL1250424.1"/>
    </source>
</evidence>
<dbReference type="PANTHER" id="PTHR44936">
    <property type="entry name" value="SENSOR PROTEIN CREC"/>
    <property type="match status" value="1"/>
</dbReference>
<dbReference type="Proteomes" id="UP001497045">
    <property type="component" value="Unassembled WGS sequence"/>
</dbReference>
<dbReference type="InterPro" id="IPR003594">
    <property type="entry name" value="HATPase_dom"/>
</dbReference>
<keyword evidence="6" id="KW-0067">ATP-binding</keyword>
<evidence type="ECO:0000256" key="4">
    <source>
        <dbReference type="ARBA" id="ARBA00022741"/>
    </source>
</evidence>
<dbReference type="GO" id="GO:0004673">
    <property type="term" value="F:protein histidine kinase activity"/>
    <property type="evidence" value="ECO:0007669"/>
    <property type="project" value="UniProtKB-EC"/>
</dbReference>
<keyword evidence="7" id="KW-0472">Membrane</keyword>
<feature type="transmembrane region" description="Helical" evidence="7">
    <location>
        <begin position="96"/>
        <end position="118"/>
    </location>
</feature>
<dbReference type="Gene3D" id="3.30.565.10">
    <property type="entry name" value="Histidine kinase-like ATPase, C-terminal domain"/>
    <property type="match status" value="1"/>
</dbReference>
<keyword evidence="4" id="KW-0547">Nucleotide-binding</keyword>
<keyword evidence="7" id="KW-1133">Transmembrane helix</keyword>
<dbReference type="NCBIfam" id="TIGR02916">
    <property type="entry name" value="PEP_his_kin"/>
    <property type="match status" value="1"/>
</dbReference>
<dbReference type="SUPFAM" id="SSF55781">
    <property type="entry name" value="GAF domain-like"/>
    <property type="match status" value="1"/>
</dbReference>
<dbReference type="InterPro" id="IPR014265">
    <property type="entry name" value="XrtA/PrsK"/>
</dbReference>
<feature type="transmembrane region" description="Helical" evidence="7">
    <location>
        <begin position="236"/>
        <end position="257"/>
    </location>
</feature>
<reference evidence="9 10" key="1">
    <citation type="submission" date="2024-04" db="EMBL/GenBank/DDBJ databases">
        <title>Aurantiacibacter sp. DGU6 16S ribosomal RNA gene Genome sequencing and assembly.</title>
        <authorList>
            <person name="Park S."/>
        </authorList>
    </citation>
    <scope>NUCLEOTIDE SEQUENCE [LARGE SCALE GENOMIC DNA]</scope>
    <source>
        <strain evidence="9 10">DGU6</strain>
    </source>
</reference>
<feature type="domain" description="Histidine kinase" evidence="8">
    <location>
        <begin position="484"/>
        <end position="686"/>
    </location>
</feature>
<keyword evidence="7" id="KW-0812">Transmembrane</keyword>
<gene>
    <name evidence="9" type="primary">prsK</name>
    <name evidence="9" type="ORF">AAEO60_07050</name>
</gene>
<evidence type="ECO:0000259" key="8">
    <source>
        <dbReference type="PROSITE" id="PS50109"/>
    </source>
</evidence>
<dbReference type="EC" id="2.7.13.3" evidence="2"/>
<dbReference type="SMART" id="SM00387">
    <property type="entry name" value="HATPase_c"/>
    <property type="match status" value="1"/>
</dbReference>
<dbReference type="SUPFAM" id="SSF55874">
    <property type="entry name" value="ATPase domain of HSP90 chaperone/DNA topoisomerase II/histidine kinase"/>
    <property type="match status" value="1"/>
</dbReference>
<dbReference type="InterPro" id="IPR005467">
    <property type="entry name" value="His_kinase_dom"/>
</dbReference>
<feature type="transmembrane region" description="Helical" evidence="7">
    <location>
        <begin position="40"/>
        <end position="57"/>
    </location>
</feature>
<evidence type="ECO:0000313" key="10">
    <source>
        <dbReference type="Proteomes" id="UP001497045"/>
    </source>
</evidence>
<sequence>MTSVWDFAGYLSYLVTACAAVALALWLVTSQRAQGPAISAAAAALFCAALWAFSVIGMGQDAFATRVLMIASNLAWLWMLYRLFSHDDRDKKLGPIRPVVFALGFVELMQVALIVARIRYGGAEEAELLVIRFAATFRLLFCIGALVLLHNLYAGAATQARQSLRWPTAALGLLWLYDLNLYTVAYLDSAMPVLLEGLRSLALAVAVLLLALGTLRNEAELRFRPSRSFTFQSFSLLLIGAYLVVMVVIAQGLAYVGSDYGRMLQSGFVLLASAIALTILPSKKLRGWLRVTLSKNLFQHRYDYRAEWLRFTDTIGRAGPQAAPLPERAVQAVADITDSPGGLLLTPGEEGGLALEARWQWPTLEVPAEAIDALGAKFLEDSQFIVDLDHVRSGDAEGVPAVATPEWLLAEESSWALVPLLHYERLLGVVVLKRPSVARRLDWEDFDVLRVIGRQLASYLAERHSQDALGEAQRFDEFNRRIAFVMHDIKNLASQLSLLAKNAEKHAEKPEFRADMILTLRNSTDKLQALLARLGRYGSHGGKEREPLQLDELLDRVVAQYRGKHEIVFLQREACKVKADAEGLEQALVHLVQNAIEASPEDAPVFVGLRTDPGSAIVEVIDSGEGMSPEFIRTRLFKPFHSSKPGGFGIGAFEARELVRAMGGRMDVESREGLGTRFIVRLPFSETADLLRTMQENDRKAAKASEVA</sequence>
<keyword evidence="10" id="KW-1185">Reference proteome</keyword>
<dbReference type="InterPro" id="IPR050980">
    <property type="entry name" value="2C_sensor_his_kinase"/>
</dbReference>
<name>A0ABU9IDC0_9SPHN</name>
<evidence type="ECO:0000256" key="1">
    <source>
        <dbReference type="ARBA" id="ARBA00000085"/>
    </source>
</evidence>